<dbReference type="Gene3D" id="1.10.287.1260">
    <property type="match status" value="1"/>
</dbReference>
<keyword evidence="7" id="KW-0406">Ion transport</keyword>
<keyword evidence="6 7" id="KW-0472">Membrane</keyword>
<dbReference type="InterPro" id="IPR023408">
    <property type="entry name" value="MscS_beta-dom_sf"/>
</dbReference>
<dbReference type="SUPFAM" id="SSF82861">
    <property type="entry name" value="Mechanosensitive channel protein MscS (YggB), transmembrane region"/>
    <property type="match status" value="1"/>
</dbReference>
<dbReference type="PANTHER" id="PTHR30221">
    <property type="entry name" value="SMALL-CONDUCTANCE MECHANOSENSITIVE CHANNEL"/>
    <property type="match status" value="1"/>
</dbReference>
<dbReference type="GO" id="GO:0005886">
    <property type="term" value="C:plasma membrane"/>
    <property type="evidence" value="ECO:0007669"/>
    <property type="project" value="UniProtKB-SubCell"/>
</dbReference>
<reference evidence="11 12" key="1">
    <citation type="submission" date="2019-03" db="EMBL/GenBank/DDBJ databases">
        <title>Seongchinamella monodicae gen. nov., sp. nov., a novel member of the Gammaproteobacteria isolated from a tidal mudflat of beach.</title>
        <authorList>
            <person name="Yang H.G."/>
            <person name="Kang J.W."/>
            <person name="Lee S.D."/>
        </authorList>
    </citation>
    <scope>NUCLEOTIDE SEQUENCE [LARGE SCALE GENOMIC DNA]</scope>
    <source>
        <strain evidence="11 12">GH4-78</strain>
    </source>
</reference>
<evidence type="ECO:0000256" key="3">
    <source>
        <dbReference type="ARBA" id="ARBA00022475"/>
    </source>
</evidence>
<dbReference type="RefSeq" id="WP_133214455.1">
    <property type="nucleotide sequence ID" value="NZ_SMSE01000004.1"/>
</dbReference>
<comment type="subunit">
    <text evidence="7">Homoheptamer.</text>
</comment>
<evidence type="ECO:0000259" key="9">
    <source>
        <dbReference type="Pfam" id="PF21082"/>
    </source>
</evidence>
<dbReference type="AlphaFoldDB" id="A0A4R5LNB5"/>
<dbReference type="Proteomes" id="UP000295554">
    <property type="component" value="Unassembled WGS sequence"/>
</dbReference>
<feature type="domain" description="Mechanosensitive ion channel MscS" evidence="8">
    <location>
        <begin position="179"/>
        <end position="246"/>
    </location>
</feature>
<gene>
    <name evidence="11" type="ORF">E2F43_15800</name>
</gene>
<comment type="function">
    <text evidence="7">Mechanosensitive channel that participates in the regulation of osmotic pressure changes within the cell, opening in response to stretch forces in the membrane lipid bilayer, without the need for other proteins. Contributes to normal resistance to hypoosmotic shock. Forms an ion channel of 1.0 nanosiemens conductance with a slight preference for anions.</text>
</comment>
<evidence type="ECO:0000256" key="2">
    <source>
        <dbReference type="ARBA" id="ARBA00008017"/>
    </source>
</evidence>
<dbReference type="SUPFAM" id="SSF50182">
    <property type="entry name" value="Sm-like ribonucleoproteins"/>
    <property type="match status" value="1"/>
</dbReference>
<dbReference type="InterPro" id="IPR011014">
    <property type="entry name" value="MscS_channel_TM-2"/>
</dbReference>
<evidence type="ECO:0000256" key="6">
    <source>
        <dbReference type="ARBA" id="ARBA00023136"/>
    </source>
</evidence>
<evidence type="ECO:0000259" key="8">
    <source>
        <dbReference type="Pfam" id="PF00924"/>
    </source>
</evidence>
<keyword evidence="12" id="KW-1185">Reference proteome</keyword>
<keyword evidence="5 7" id="KW-1133">Transmembrane helix</keyword>
<feature type="transmembrane region" description="Helical" evidence="7">
    <location>
        <begin position="131"/>
        <end position="155"/>
    </location>
</feature>
<dbReference type="InterPro" id="IPR045275">
    <property type="entry name" value="MscS_archaea/bacteria_type"/>
</dbReference>
<keyword evidence="3" id="KW-1003">Cell membrane</keyword>
<evidence type="ECO:0000256" key="4">
    <source>
        <dbReference type="ARBA" id="ARBA00022692"/>
    </source>
</evidence>
<feature type="transmembrane region" description="Helical" evidence="7">
    <location>
        <begin position="86"/>
        <end position="110"/>
    </location>
</feature>
<keyword evidence="4 7" id="KW-0812">Transmembrane</keyword>
<feature type="transmembrane region" description="Helical" evidence="7">
    <location>
        <begin position="20"/>
        <end position="42"/>
    </location>
</feature>
<evidence type="ECO:0000256" key="7">
    <source>
        <dbReference type="RuleBase" id="RU369025"/>
    </source>
</evidence>
<feature type="domain" description="Mechanosensitive ion channel MscS C-terminal" evidence="9">
    <location>
        <begin position="255"/>
        <end position="338"/>
    </location>
</feature>
<evidence type="ECO:0000256" key="1">
    <source>
        <dbReference type="ARBA" id="ARBA00004651"/>
    </source>
</evidence>
<feature type="domain" description="Mechanosensitive ion channel transmembrane helices 2/3" evidence="10">
    <location>
        <begin position="137"/>
        <end position="178"/>
    </location>
</feature>
<evidence type="ECO:0000313" key="12">
    <source>
        <dbReference type="Proteomes" id="UP000295554"/>
    </source>
</evidence>
<comment type="subcellular location">
    <subcellularLocation>
        <location evidence="7">Cell inner membrane</location>
        <topology evidence="7">Multi-pass membrane protein</topology>
    </subcellularLocation>
    <subcellularLocation>
        <location evidence="1">Cell membrane</location>
        <topology evidence="1">Multi-pass membrane protein</topology>
    </subcellularLocation>
</comment>
<protein>
    <recommendedName>
        <fullName evidence="7">Small-conductance mechanosensitive channel</fullName>
    </recommendedName>
</protein>
<dbReference type="Gene3D" id="3.30.70.100">
    <property type="match status" value="1"/>
</dbReference>
<dbReference type="InterPro" id="IPR049142">
    <property type="entry name" value="MS_channel_1st"/>
</dbReference>
<accession>A0A4R5LNB5</accession>
<dbReference type="InterPro" id="IPR011066">
    <property type="entry name" value="MscS_channel_C_sf"/>
</dbReference>
<dbReference type="Pfam" id="PF21088">
    <property type="entry name" value="MS_channel_1st"/>
    <property type="match status" value="1"/>
</dbReference>
<keyword evidence="7" id="KW-0407">Ion channel</keyword>
<proteinExistence type="inferred from homology"/>
<dbReference type="PANTHER" id="PTHR30221:SF1">
    <property type="entry name" value="SMALL-CONDUCTANCE MECHANOSENSITIVE CHANNEL"/>
    <property type="match status" value="1"/>
</dbReference>
<dbReference type="InterPro" id="IPR006685">
    <property type="entry name" value="MscS_channel_2nd"/>
</dbReference>
<dbReference type="SUPFAM" id="SSF82689">
    <property type="entry name" value="Mechanosensitive channel protein MscS (YggB), C-terminal domain"/>
    <property type="match status" value="1"/>
</dbReference>
<dbReference type="EMBL" id="SMSE01000004">
    <property type="protein sequence ID" value="TDG11832.1"/>
    <property type="molecule type" value="Genomic_DNA"/>
</dbReference>
<dbReference type="GO" id="GO:0008381">
    <property type="term" value="F:mechanosensitive monoatomic ion channel activity"/>
    <property type="evidence" value="ECO:0007669"/>
    <property type="project" value="InterPro"/>
</dbReference>
<keyword evidence="7" id="KW-0997">Cell inner membrane</keyword>
<evidence type="ECO:0000256" key="5">
    <source>
        <dbReference type="ARBA" id="ARBA00022989"/>
    </source>
</evidence>
<evidence type="ECO:0000259" key="10">
    <source>
        <dbReference type="Pfam" id="PF21088"/>
    </source>
</evidence>
<feature type="transmembrane region" description="Helical" evidence="7">
    <location>
        <begin position="63"/>
        <end position="80"/>
    </location>
</feature>
<dbReference type="InterPro" id="IPR049278">
    <property type="entry name" value="MS_channel_C"/>
</dbReference>
<dbReference type="Pfam" id="PF00924">
    <property type="entry name" value="MS_channel_2nd"/>
    <property type="match status" value="1"/>
</dbReference>
<evidence type="ECO:0000313" key="11">
    <source>
        <dbReference type="EMBL" id="TDG11832.1"/>
    </source>
</evidence>
<dbReference type="Pfam" id="PF21082">
    <property type="entry name" value="MS_channel_3rd"/>
    <property type="match status" value="1"/>
</dbReference>
<dbReference type="InterPro" id="IPR010920">
    <property type="entry name" value="LSM_dom_sf"/>
</dbReference>
<comment type="caution">
    <text evidence="11">The sequence shown here is derived from an EMBL/GenBank/DDBJ whole genome shotgun (WGS) entry which is preliminary data.</text>
</comment>
<name>A0A4R5LNB5_9GAMM</name>
<dbReference type="OrthoDB" id="9799209at2"/>
<comment type="similarity">
    <text evidence="2 7">Belongs to the MscS (TC 1.A.23) family.</text>
</comment>
<keyword evidence="7" id="KW-0813">Transport</keyword>
<sequence length="358" mass="39175">MDTLTPLLALLGNNPYLQATTAMLLAIISASFLAYILSRLISGLIKVSGGRISETVGYTVRSPLYWTVLGLGALTAVRLLPLSQKAAGIAGSVIFSLLLVSWSTFAIRVTRGILLHLSRVRGKRQLIHSQTLPLFNNIALVVVLAIAGYLFFVIWNIDMTAWLASAGIVGIAVGFAAKDTLANLFAGVFILADAPYKIGDYIVLDNNQRGKVTNIGLRSTRILTREDVEVTVPNSIIGNSSIINESGGPHVKHRIRVPVGVAYGSDIDLVRNVLERIADDEAEVCADPEPRVRFRQFGNSALEFELLSWVEEPEIRGRVVDALNCQIYHQFRDHGIEIPYSKHDIHVKSWPTQDEGPG</sequence>
<dbReference type="Gene3D" id="2.30.30.60">
    <property type="match status" value="1"/>
</dbReference>
<organism evidence="11 12">
    <name type="scientific">Seongchinamella unica</name>
    <dbReference type="NCBI Taxonomy" id="2547392"/>
    <lineage>
        <taxon>Bacteria</taxon>
        <taxon>Pseudomonadati</taxon>
        <taxon>Pseudomonadota</taxon>
        <taxon>Gammaproteobacteria</taxon>
        <taxon>Cellvibrionales</taxon>
        <taxon>Halieaceae</taxon>
        <taxon>Seongchinamella</taxon>
    </lineage>
</organism>